<dbReference type="AlphaFoldDB" id="A0AAD8AT19"/>
<evidence type="ECO:0000313" key="2">
    <source>
        <dbReference type="EMBL" id="KAK0041908.1"/>
    </source>
</evidence>
<proteinExistence type="predicted"/>
<gene>
    <name evidence="2" type="ORF">Bpfe_028628</name>
</gene>
<feature type="signal peptide" evidence="1">
    <location>
        <begin position="1"/>
        <end position="25"/>
    </location>
</feature>
<reference evidence="2" key="2">
    <citation type="submission" date="2023-04" db="EMBL/GenBank/DDBJ databases">
        <authorList>
            <person name="Bu L."/>
            <person name="Lu L."/>
            <person name="Laidemitt M.R."/>
            <person name="Zhang S.M."/>
            <person name="Mutuku M."/>
            <person name="Mkoji G."/>
            <person name="Steinauer M."/>
            <person name="Loker E.S."/>
        </authorList>
    </citation>
    <scope>NUCLEOTIDE SEQUENCE</scope>
    <source>
        <strain evidence="2">KasaAsao</strain>
        <tissue evidence="2">Whole Snail</tissue>
    </source>
</reference>
<keyword evidence="3" id="KW-1185">Reference proteome</keyword>
<protein>
    <recommendedName>
        <fullName evidence="4">Secreted protein</fullName>
    </recommendedName>
</protein>
<evidence type="ECO:0008006" key="4">
    <source>
        <dbReference type="Google" id="ProtNLM"/>
    </source>
</evidence>
<evidence type="ECO:0000256" key="1">
    <source>
        <dbReference type="SAM" id="SignalP"/>
    </source>
</evidence>
<evidence type="ECO:0000313" key="3">
    <source>
        <dbReference type="Proteomes" id="UP001233172"/>
    </source>
</evidence>
<dbReference type="EMBL" id="JASAOG010000256">
    <property type="protein sequence ID" value="KAK0041908.1"/>
    <property type="molecule type" value="Genomic_DNA"/>
</dbReference>
<feature type="chain" id="PRO_5042089903" description="Secreted protein" evidence="1">
    <location>
        <begin position="26"/>
        <end position="70"/>
    </location>
</feature>
<sequence length="70" mass="8075">MQRATTAATIGIFFTLFSILIQALAFLTVKELNRTCYACSFQEPTHTKQRSDNQYTNVPQQQYTPRLNIM</sequence>
<name>A0AAD8AT19_BIOPF</name>
<organism evidence="2 3">
    <name type="scientific">Biomphalaria pfeifferi</name>
    <name type="common">Bloodfluke planorb</name>
    <name type="synonym">Freshwater snail</name>
    <dbReference type="NCBI Taxonomy" id="112525"/>
    <lineage>
        <taxon>Eukaryota</taxon>
        <taxon>Metazoa</taxon>
        <taxon>Spiralia</taxon>
        <taxon>Lophotrochozoa</taxon>
        <taxon>Mollusca</taxon>
        <taxon>Gastropoda</taxon>
        <taxon>Heterobranchia</taxon>
        <taxon>Euthyneura</taxon>
        <taxon>Panpulmonata</taxon>
        <taxon>Hygrophila</taxon>
        <taxon>Lymnaeoidea</taxon>
        <taxon>Planorbidae</taxon>
        <taxon>Biomphalaria</taxon>
    </lineage>
</organism>
<comment type="caution">
    <text evidence="2">The sequence shown here is derived from an EMBL/GenBank/DDBJ whole genome shotgun (WGS) entry which is preliminary data.</text>
</comment>
<keyword evidence="1" id="KW-0732">Signal</keyword>
<reference evidence="2" key="1">
    <citation type="journal article" date="2023" name="PLoS Negl. Trop. Dis.">
        <title>A genome sequence for Biomphalaria pfeifferi, the major vector snail for the human-infecting parasite Schistosoma mansoni.</title>
        <authorList>
            <person name="Bu L."/>
            <person name="Lu L."/>
            <person name="Laidemitt M.R."/>
            <person name="Zhang S.M."/>
            <person name="Mutuku M."/>
            <person name="Mkoji G."/>
            <person name="Steinauer M."/>
            <person name="Loker E.S."/>
        </authorList>
    </citation>
    <scope>NUCLEOTIDE SEQUENCE</scope>
    <source>
        <strain evidence="2">KasaAsao</strain>
    </source>
</reference>
<accession>A0AAD8AT19</accession>
<dbReference type="Proteomes" id="UP001233172">
    <property type="component" value="Unassembled WGS sequence"/>
</dbReference>